<evidence type="ECO:0000313" key="2">
    <source>
        <dbReference type="EMBL" id="OII72744.1"/>
    </source>
</evidence>
<feature type="chain" id="PRO_5013357637" evidence="1">
    <location>
        <begin position="26"/>
        <end position="407"/>
    </location>
</feature>
<accession>A0A1J4MET9</accession>
<dbReference type="EMBL" id="LRBP01000020">
    <property type="protein sequence ID" value="OII72744.1"/>
    <property type="molecule type" value="Genomic_DNA"/>
</dbReference>
<dbReference type="Proteomes" id="UP000186176">
    <property type="component" value="Unassembled WGS sequence"/>
</dbReference>
<proteinExistence type="predicted"/>
<gene>
    <name evidence="2" type="ORF">cubi_01694</name>
</gene>
<comment type="caution">
    <text evidence="2">The sequence shown here is derived from an EMBL/GenBank/DDBJ whole genome shotgun (WGS) entry which is preliminary data.</text>
</comment>
<evidence type="ECO:0000256" key="1">
    <source>
        <dbReference type="SAM" id="SignalP"/>
    </source>
</evidence>
<keyword evidence="3" id="KW-1185">Reference proteome</keyword>
<dbReference type="AlphaFoldDB" id="A0A1J4MET9"/>
<dbReference type="GeneID" id="39978485"/>
<keyword evidence="1" id="KW-0732">Signal</keyword>
<organism evidence="2 3">
    <name type="scientific">Cryptosporidium ubiquitum</name>
    <dbReference type="NCBI Taxonomy" id="857276"/>
    <lineage>
        <taxon>Eukaryota</taxon>
        <taxon>Sar</taxon>
        <taxon>Alveolata</taxon>
        <taxon>Apicomplexa</taxon>
        <taxon>Conoidasida</taxon>
        <taxon>Coccidia</taxon>
        <taxon>Eucoccidiorida</taxon>
        <taxon>Eimeriorina</taxon>
        <taxon>Cryptosporidiidae</taxon>
        <taxon>Cryptosporidium</taxon>
    </lineage>
</organism>
<dbReference type="VEuPathDB" id="CryptoDB:cubi_01694"/>
<reference evidence="2 3" key="1">
    <citation type="submission" date="2016-10" db="EMBL/GenBank/DDBJ databases">
        <title>Reductive evolution of mitochondrial metabolism and differential evolution of invasion-related proteins in Cryptosporidium.</title>
        <authorList>
            <person name="Liu S."/>
            <person name="Roellig D.M."/>
            <person name="Guo Y."/>
            <person name="Li N."/>
            <person name="Frace M.A."/>
            <person name="Tang K."/>
            <person name="Zhang L."/>
            <person name="Feng Y."/>
            <person name="Xiao L."/>
        </authorList>
    </citation>
    <scope>NUCLEOTIDE SEQUENCE [LARGE SCALE GENOMIC DNA]</scope>
    <source>
        <strain evidence="2">39726</strain>
    </source>
</reference>
<evidence type="ECO:0000313" key="3">
    <source>
        <dbReference type="Proteomes" id="UP000186176"/>
    </source>
</evidence>
<sequence>MKTKKLHFVVFLTTFLLFFFELIKSEEQKEFLEFYGKPNYNNEEISIQEEASIKLLSEELVIIEIDFFLVGLNNLIGTRFWFDLHEMNSHEQIVLAIITYLNCIHNPNHMIHKNRIVRHYINNQVSIKREVLSDYNGYRELLEAMVTKFVRNTSKFNCYRMKTVLAMIYLIFNGDYKHTISGFLLFLLICSYKELVFSSFSLSFIKVMKNEHNLGSILIYLGGNDISELLNKIKAVSYQYSNVKYPVSPETQNIKNPIYTEMISVEELGFKFCLSILELAANGAGISDYKLLTLFFGSRMDTAAEVLLSIDILKVAGRFGSSITECISLLINDPNVFYSVKSKIMTLYGLDISNFKSKFNDCVLLKDKYTVLNGIVNYTDYQRKAKTRSKSRSRETKISLRSKYSFL</sequence>
<feature type="signal peptide" evidence="1">
    <location>
        <begin position="1"/>
        <end position="25"/>
    </location>
</feature>
<name>A0A1J4MET9_9CRYT</name>
<dbReference type="RefSeq" id="XP_028874141.1">
    <property type="nucleotide sequence ID" value="XM_029018706.1"/>
</dbReference>
<dbReference type="OrthoDB" id="342173at2759"/>
<protein>
    <submittedName>
        <fullName evidence="2">Uncharacterized protein</fullName>
    </submittedName>
</protein>